<evidence type="ECO:0000256" key="5">
    <source>
        <dbReference type="ARBA" id="ARBA00023065"/>
    </source>
</evidence>
<evidence type="ECO:0000256" key="8">
    <source>
        <dbReference type="HAMAP-Rule" id="MF_01521"/>
    </source>
</evidence>
<feature type="transmembrane region" description="Helical" evidence="8">
    <location>
        <begin position="107"/>
        <end position="130"/>
    </location>
</feature>
<proteinExistence type="inferred from homology"/>
<dbReference type="EMBL" id="JAMDLW010000014">
    <property type="protein sequence ID" value="MCY9520377.1"/>
    <property type="molecule type" value="Genomic_DNA"/>
</dbReference>
<evidence type="ECO:0000256" key="4">
    <source>
        <dbReference type="ARBA" id="ARBA00022989"/>
    </source>
</evidence>
<comment type="similarity">
    <text evidence="8">Belongs to the MntP (TC 9.B.29) family.</text>
</comment>
<feature type="transmembrane region" description="Helical" evidence="8">
    <location>
        <begin position="45"/>
        <end position="69"/>
    </location>
</feature>
<feature type="transmembrane region" description="Helical" evidence="8">
    <location>
        <begin position="136"/>
        <end position="156"/>
    </location>
</feature>
<feature type="transmembrane region" description="Helical" evidence="8">
    <location>
        <begin position="12"/>
        <end position="33"/>
    </location>
</feature>
<comment type="subcellular location">
    <subcellularLocation>
        <location evidence="8">Cell membrane</location>
        <topology evidence="8">Multi-pass membrane protein</topology>
    </subcellularLocation>
</comment>
<evidence type="ECO:0000313" key="10">
    <source>
        <dbReference type="Proteomes" id="UP001207626"/>
    </source>
</evidence>
<dbReference type="Pfam" id="PF02659">
    <property type="entry name" value="Mntp"/>
    <property type="match status" value="1"/>
</dbReference>
<evidence type="ECO:0000256" key="6">
    <source>
        <dbReference type="ARBA" id="ARBA00023136"/>
    </source>
</evidence>
<evidence type="ECO:0000256" key="3">
    <source>
        <dbReference type="ARBA" id="ARBA00022692"/>
    </source>
</evidence>
<evidence type="ECO:0000256" key="2">
    <source>
        <dbReference type="ARBA" id="ARBA00022475"/>
    </source>
</evidence>
<feature type="transmembrane region" description="Helical" evidence="8">
    <location>
        <begin position="168"/>
        <end position="186"/>
    </location>
</feature>
<evidence type="ECO:0000256" key="7">
    <source>
        <dbReference type="ARBA" id="ARBA00023211"/>
    </source>
</evidence>
<evidence type="ECO:0000256" key="1">
    <source>
        <dbReference type="ARBA" id="ARBA00022448"/>
    </source>
</evidence>
<sequence length="188" mass="19897">MWETAVPIGQWMTILVMALALGSDAFSLCIGIGMRGVRRMDAFRISIVIAFFHVLMPLMGVITGVYIGIVLGKMTAMAAGALLVILGGHMIYSSFKGESSHFIDTASLWGTIWFALSVSVDSFSVGVTLGMFRSDLLITIVAFGLFGGAMSIVGLLLGHHAGQYIGEYGEAVGGAILLVFGILFLIPS</sequence>
<dbReference type="RefSeq" id="WP_087433944.1">
    <property type="nucleotide sequence ID" value="NZ_JAFFHZ010000001.1"/>
</dbReference>
<accession>A0ABT4DSN7</accession>
<keyword evidence="5 8" id="KW-0406">Ion transport</keyword>
<keyword evidence="1 8" id="KW-0813">Transport</keyword>
<dbReference type="HAMAP" id="MF_01521">
    <property type="entry name" value="MntP_pump"/>
    <property type="match status" value="1"/>
</dbReference>
<reference evidence="9 10" key="1">
    <citation type="submission" date="2022-05" db="EMBL/GenBank/DDBJ databases">
        <title>Genome Sequencing of Bee-Associated Microbes.</title>
        <authorList>
            <person name="Dunlap C."/>
        </authorList>
    </citation>
    <scope>NUCLEOTIDE SEQUENCE [LARGE SCALE GENOMIC DNA]</scope>
    <source>
        <strain evidence="9 10">NRRL NRS-1438</strain>
    </source>
</reference>
<dbReference type="Proteomes" id="UP001207626">
    <property type="component" value="Unassembled WGS sequence"/>
</dbReference>
<organism evidence="9 10">
    <name type="scientific">Paenibacillus apiarius</name>
    <dbReference type="NCBI Taxonomy" id="46240"/>
    <lineage>
        <taxon>Bacteria</taxon>
        <taxon>Bacillati</taxon>
        <taxon>Bacillota</taxon>
        <taxon>Bacilli</taxon>
        <taxon>Bacillales</taxon>
        <taxon>Paenibacillaceae</taxon>
        <taxon>Paenibacillus</taxon>
    </lineage>
</organism>
<keyword evidence="4 8" id="KW-1133">Transmembrane helix</keyword>
<keyword evidence="3 8" id="KW-0812">Transmembrane</keyword>
<keyword evidence="7 8" id="KW-0464">Manganese</keyword>
<comment type="caution">
    <text evidence="9">The sequence shown here is derived from an EMBL/GenBank/DDBJ whole genome shotgun (WGS) entry which is preliminary data.</text>
</comment>
<evidence type="ECO:0000313" key="9">
    <source>
        <dbReference type="EMBL" id="MCY9520377.1"/>
    </source>
</evidence>
<keyword evidence="10" id="KW-1185">Reference proteome</keyword>
<dbReference type="GeneID" id="77002012"/>
<dbReference type="InterPro" id="IPR022929">
    <property type="entry name" value="Put_MntP"/>
</dbReference>
<comment type="function">
    <text evidence="8">Probably functions as a manganese efflux pump.</text>
</comment>
<dbReference type="PANTHER" id="PTHR35529:SF1">
    <property type="entry name" value="MANGANESE EFFLUX PUMP MNTP-RELATED"/>
    <property type="match status" value="1"/>
</dbReference>
<gene>
    <name evidence="8" type="primary">mntP</name>
    <name evidence="9" type="ORF">M5X09_11885</name>
</gene>
<dbReference type="PANTHER" id="PTHR35529">
    <property type="entry name" value="MANGANESE EFFLUX PUMP MNTP-RELATED"/>
    <property type="match status" value="1"/>
</dbReference>
<keyword evidence="6 8" id="KW-0472">Membrane</keyword>
<feature type="transmembrane region" description="Helical" evidence="8">
    <location>
        <begin position="75"/>
        <end position="95"/>
    </location>
</feature>
<protein>
    <recommendedName>
        <fullName evidence="8">Putative manganese efflux pump MntP</fullName>
    </recommendedName>
</protein>
<keyword evidence="2 8" id="KW-1003">Cell membrane</keyword>
<name>A0ABT4DSN7_9BACL</name>
<dbReference type="InterPro" id="IPR003810">
    <property type="entry name" value="Mntp/YtaF"/>
</dbReference>